<sequence length="353" mass="39313">MNKNRASRNVWLRPARRLQQYFEATNTNEPLTELPVDLWKRLEQIPHLQETAIAYDWLLAANRLKREFRSQLNQFHDAMTLLCDEFDRLQPRQITPTLRDLLADLEALADDFSDVKFDSSTHVLSVTTEPITLQEVELGPFEIQLHCRELQTGQLSPYRVVALEPNPSSTNDEVTHPHVQSELLCEGDGRQAIATALAQGRIHDFFVIVANLLRTYNEGSPYVGLDDWFGTLCDDCGDLRSSDAIVSCGQCVGAICEDCIDRCAGCDENTCRGCLEACPGCDDYCCSGCLSRCVDCDTACCPSCLTDSERCPDCHEAQEESNEYESFPTTEPPNPQTGITVQSDCVGQTAVPA</sequence>
<protein>
    <submittedName>
        <fullName evidence="2">Uncharacterized protein</fullName>
    </submittedName>
</protein>
<organism evidence="2 3">
    <name type="scientific">Rubinisphaera italica</name>
    <dbReference type="NCBI Taxonomy" id="2527969"/>
    <lineage>
        <taxon>Bacteria</taxon>
        <taxon>Pseudomonadati</taxon>
        <taxon>Planctomycetota</taxon>
        <taxon>Planctomycetia</taxon>
        <taxon>Planctomycetales</taxon>
        <taxon>Planctomycetaceae</taxon>
        <taxon>Rubinisphaera</taxon>
    </lineage>
</organism>
<accession>A0A5C5XC59</accession>
<reference evidence="2 3" key="1">
    <citation type="submission" date="2019-02" db="EMBL/GenBank/DDBJ databases">
        <title>Deep-cultivation of Planctomycetes and their phenomic and genomic characterization uncovers novel biology.</title>
        <authorList>
            <person name="Wiegand S."/>
            <person name="Jogler M."/>
            <person name="Boedeker C."/>
            <person name="Pinto D."/>
            <person name="Vollmers J."/>
            <person name="Rivas-Marin E."/>
            <person name="Kohn T."/>
            <person name="Peeters S.H."/>
            <person name="Heuer A."/>
            <person name="Rast P."/>
            <person name="Oberbeckmann S."/>
            <person name="Bunk B."/>
            <person name="Jeske O."/>
            <person name="Meyerdierks A."/>
            <person name="Storesund J.E."/>
            <person name="Kallscheuer N."/>
            <person name="Luecker S."/>
            <person name="Lage O.M."/>
            <person name="Pohl T."/>
            <person name="Merkel B.J."/>
            <person name="Hornburger P."/>
            <person name="Mueller R.-W."/>
            <person name="Bruemmer F."/>
            <person name="Labrenz M."/>
            <person name="Spormann A.M."/>
            <person name="Op Den Camp H."/>
            <person name="Overmann J."/>
            <person name="Amann R."/>
            <person name="Jetten M.S.M."/>
            <person name="Mascher T."/>
            <person name="Medema M.H."/>
            <person name="Devos D.P."/>
            <person name="Kaster A.-K."/>
            <person name="Ovreas L."/>
            <person name="Rohde M."/>
            <person name="Galperin M.Y."/>
            <person name="Jogler C."/>
        </authorList>
    </citation>
    <scope>NUCLEOTIDE SEQUENCE [LARGE SCALE GENOMIC DNA]</scope>
    <source>
        <strain evidence="2 3">Pan54</strain>
    </source>
</reference>
<feature type="region of interest" description="Disordered" evidence="1">
    <location>
        <begin position="322"/>
        <end position="341"/>
    </location>
</feature>
<dbReference type="Proteomes" id="UP000316095">
    <property type="component" value="Unassembled WGS sequence"/>
</dbReference>
<name>A0A5C5XC59_9PLAN</name>
<evidence type="ECO:0000256" key="1">
    <source>
        <dbReference type="SAM" id="MobiDB-lite"/>
    </source>
</evidence>
<comment type="caution">
    <text evidence="2">The sequence shown here is derived from an EMBL/GenBank/DDBJ whole genome shotgun (WGS) entry which is preliminary data.</text>
</comment>
<dbReference type="EMBL" id="SJPG01000001">
    <property type="protein sequence ID" value="TWT59755.1"/>
    <property type="molecule type" value="Genomic_DNA"/>
</dbReference>
<evidence type="ECO:0000313" key="2">
    <source>
        <dbReference type="EMBL" id="TWT59755.1"/>
    </source>
</evidence>
<dbReference type="RefSeq" id="WP_146501951.1">
    <property type="nucleotide sequence ID" value="NZ_SJPG01000001.1"/>
</dbReference>
<evidence type="ECO:0000313" key="3">
    <source>
        <dbReference type="Proteomes" id="UP000316095"/>
    </source>
</evidence>
<dbReference type="OrthoDB" id="258484at2"/>
<keyword evidence="3" id="KW-1185">Reference proteome</keyword>
<proteinExistence type="predicted"/>
<dbReference type="AlphaFoldDB" id="A0A5C5XC59"/>
<gene>
    <name evidence="2" type="ORF">Pan54_04650</name>
</gene>